<proteinExistence type="predicted"/>
<dbReference type="Proteomes" id="UP000008063">
    <property type="component" value="Unassembled WGS sequence"/>
</dbReference>
<evidence type="ECO:0000256" key="2">
    <source>
        <dbReference type="SAM" id="Phobius"/>
    </source>
</evidence>
<evidence type="ECO:0000313" key="4">
    <source>
        <dbReference type="EMBL" id="EGN94633.1"/>
    </source>
</evidence>
<dbReference type="HOGENOM" id="CLU_029388_1_0_1"/>
<dbReference type="PANTHER" id="PTHR15948">
    <property type="entry name" value="G-PROTEIN COUPLED RECEPTOR 89-RELATED"/>
    <property type="match status" value="1"/>
</dbReference>
<evidence type="ECO:0000313" key="5">
    <source>
        <dbReference type="Proteomes" id="UP000008063"/>
    </source>
</evidence>
<dbReference type="InterPro" id="IPR025969">
    <property type="entry name" value="ABA_GPCR_dom"/>
</dbReference>
<gene>
    <name evidence="4" type="ORF">SERLA73DRAFT_125570</name>
</gene>
<dbReference type="EMBL" id="GL945487">
    <property type="protein sequence ID" value="EGN94633.1"/>
    <property type="molecule type" value="Genomic_DNA"/>
</dbReference>
<dbReference type="Pfam" id="PF12430">
    <property type="entry name" value="ABA_GPCR"/>
    <property type="match status" value="1"/>
</dbReference>
<feature type="transmembrane region" description="Helical" evidence="2">
    <location>
        <begin position="64"/>
        <end position="81"/>
    </location>
</feature>
<feature type="transmembrane region" description="Helical" evidence="2">
    <location>
        <begin position="32"/>
        <end position="52"/>
    </location>
</feature>
<accession>F8QA43</accession>
<evidence type="ECO:0000259" key="3">
    <source>
        <dbReference type="Pfam" id="PF12430"/>
    </source>
</evidence>
<dbReference type="PANTHER" id="PTHR15948:SF0">
    <property type="entry name" value="GOLGI PH REGULATOR A-RELATED"/>
    <property type="match status" value="1"/>
</dbReference>
<dbReference type="InterPro" id="IPR015672">
    <property type="entry name" value="GPHR/GTG"/>
</dbReference>
<keyword evidence="5" id="KW-1185">Reference proteome</keyword>
<feature type="compositionally biased region" description="Polar residues" evidence="1">
    <location>
        <begin position="11"/>
        <end position="20"/>
    </location>
</feature>
<dbReference type="OrthoDB" id="264392at2759"/>
<organism evidence="5">
    <name type="scientific">Serpula lacrymans var. lacrymans (strain S7.3)</name>
    <name type="common">Dry rot fungus</name>
    <dbReference type="NCBI Taxonomy" id="936435"/>
    <lineage>
        <taxon>Eukaryota</taxon>
        <taxon>Fungi</taxon>
        <taxon>Dikarya</taxon>
        <taxon>Basidiomycota</taxon>
        <taxon>Agaricomycotina</taxon>
        <taxon>Agaricomycetes</taxon>
        <taxon>Agaricomycetidae</taxon>
        <taxon>Boletales</taxon>
        <taxon>Coniophorineae</taxon>
        <taxon>Serpulaceae</taxon>
        <taxon>Serpula</taxon>
    </lineage>
</organism>
<feature type="transmembrane region" description="Helical" evidence="2">
    <location>
        <begin position="237"/>
        <end position="258"/>
    </location>
</feature>
<dbReference type="OMA" id="TRIWAVY"/>
<dbReference type="AlphaFoldDB" id="F8QA43"/>
<feature type="transmembrane region" description="Helical" evidence="2">
    <location>
        <begin position="326"/>
        <end position="347"/>
    </location>
</feature>
<feature type="region of interest" description="Disordered" evidence="1">
    <location>
        <begin position="1"/>
        <end position="20"/>
    </location>
</feature>
<keyword evidence="2" id="KW-0472">Membrane</keyword>
<name>F8QA43_SERL3</name>
<keyword evidence="2" id="KW-0812">Transmembrane</keyword>
<feature type="domain" description="Abscisic acid G-protein coupled receptor-like" evidence="3">
    <location>
        <begin position="179"/>
        <end position="352"/>
    </location>
</feature>
<dbReference type="STRING" id="936435.F8QA43"/>
<protein>
    <recommendedName>
        <fullName evidence="3">Abscisic acid G-protein coupled receptor-like domain-containing protein</fullName>
    </recommendedName>
</protein>
<reference evidence="5" key="1">
    <citation type="journal article" date="2011" name="Science">
        <title>The plant cell wall-decomposing machinery underlies the functional diversity of forest fungi.</title>
        <authorList>
            <person name="Eastwood D.C."/>
            <person name="Floudas D."/>
            <person name="Binder M."/>
            <person name="Majcherczyk A."/>
            <person name="Schneider P."/>
            <person name="Aerts A."/>
            <person name="Asiegbu F.O."/>
            <person name="Baker S.E."/>
            <person name="Barry K."/>
            <person name="Bendiksby M."/>
            <person name="Blumentritt M."/>
            <person name="Coutinho P.M."/>
            <person name="Cullen D."/>
            <person name="de Vries R.P."/>
            <person name="Gathman A."/>
            <person name="Goodell B."/>
            <person name="Henrissat B."/>
            <person name="Ihrmark K."/>
            <person name="Kauserud H."/>
            <person name="Kohler A."/>
            <person name="LaButti K."/>
            <person name="Lapidus A."/>
            <person name="Lavin J.L."/>
            <person name="Lee Y.-H."/>
            <person name="Lindquist E."/>
            <person name="Lilly W."/>
            <person name="Lucas S."/>
            <person name="Morin E."/>
            <person name="Murat C."/>
            <person name="Oguiza J.A."/>
            <person name="Park J."/>
            <person name="Pisabarro A.G."/>
            <person name="Riley R."/>
            <person name="Rosling A."/>
            <person name="Salamov A."/>
            <person name="Schmidt O."/>
            <person name="Schmutz J."/>
            <person name="Skrede I."/>
            <person name="Stenlid J."/>
            <person name="Wiebenga A."/>
            <person name="Xie X."/>
            <person name="Kuees U."/>
            <person name="Hibbett D.S."/>
            <person name="Hoffmeister D."/>
            <person name="Hoegberg N."/>
            <person name="Martin F."/>
            <person name="Grigoriev I.V."/>
            <person name="Watkinson S.C."/>
        </authorList>
    </citation>
    <scope>NUCLEOTIDE SEQUENCE [LARGE SCALE GENOMIC DNA]</scope>
    <source>
        <strain evidence="5">strain S7.3</strain>
    </source>
</reference>
<dbReference type="InParanoid" id="F8QA43"/>
<feature type="transmembrane region" description="Helical" evidence="2">
    <location>
        <begin position="270"/>
        <end position="292"/>
    </location>
</feature>
<sequence length="360" mass="39374">MNECSRKRLVTSPSRTHPTATSALHSTLAQTCFSLCFAENCILFMILMFQGLDLMDPSSRMLNWRFSLFLLLSTILLLVPISPLSSASSIATAEHALDRVRTDLGDRTREVDNYQPPPQNQSASWVSRIAPFNRDSQLSSLKQEVIGLQALESEMSTRLSTLKSNQSAARFAHSFHGKLLTRIWAVYCVGRVCKTSPSSYGDIIAHLLAYIFSLLSSEGYDDVGKLKVDVPSLSRQISLALVGIIILSSVRVVLRGVTRALRITSRHLSASLMLLTLAQLMGIYLLSTLVQLRTAFPPFTTPPPSSDDGQFPTADDSTNVFTTLPAYSLFGVLFDWSFLLGAGACALGKWAGGILSGDDM</sequence>
<evidence type="ECO:0000256" key="1">
    <source>
        <dbReference type="SAM" id="MobiDB-lite"/>
    </source>
</evidence>
<keyword evidence="2" id="KW-1133">Transmembrane helix</keyword>
<feature type="transmembrane region" description="Helical" evidence="2">
    <location>
        <begin position="200"/>
        <end position="217"/>
    </location>
</feature>